<evidence type="ECO:0000256" key="1">
    <source>
        <dbReference type="SAM" id="MobiDB-lite"/>
    </source>
</evidence>
<reference evidence="3" key="2">
    <citation type="submission" date="2015-01" db="EMBL/GenBank/DDBJ databases">
        <title>Evolutionary Origins and Diversification of the Mycorrhizal Mutualists.</title>
        <authorList>
            <consortium name="DOE Joint Genome Institute"/>
            <consortium name="Mycorrhizal Genomics Consortium"/>
            <person name="Kohler A."/>
            <person name="Kuo A."/>
            <person name="Nagy L.G."/>
            <person name="Floudas D."/>
            <person name="Copeland A."/>
            <person name="Barry K.W."/>
            <person name="Cichocki N."/>
            <person name="Veneault-Fourrey C."/>
            <person name="LaButti K."/>
            <person name="Lindquist E.A."/>
            <person name="Lipzen A."/>
            <person name="Lundell T."/>
            <person name="Morin E."/>
            <person name="Murat C."/>
            <person name="Riley R."/>
            <person name="Ohm R."/>
            <person name="Sun H."/>
            <person name="Tunlid A."/>
            <person name="Henrissat B."/>
            <person name="Grigoriev I.V."/>
            <person name="Hibbett D.S."/>
            <person name="Martin F."/>
        </authorList>
    </citation>
    <scope>NUCLEOTIDE SEQUENCE [LARGE SCALE GENOMIC DNA]</scope>
    <source>
        <strain evidence="3">MUT 4182</strain>
    </source>
</reference>
<accession>A0A0C3Q7A9</accession>
<reference evidence="2 3" key="1">
    <citation type="submission" date="2014-04" db="EMBL/GenBank/DDBJ databases">
        <authorList>
            <consortium name="DOE Joint Genome Institute"/>
            <person name="Kuo A."/>
            <person name="Girlanda M."/>
            <person name="Perotto S."/>
            <person name="Kohler A."/>
            <person name="Nagy L.G."/>
            <person name="Floudas D."/>
            <person name="Copeland A."/>
            <person name="Barry K.W."/>
            <person name="Cichocki N."/>
            <person name="Veneault-Fourrey C."/>
            <person name="LaButti K."/>
            <person name="Lindquist E.A."/>
            <person name="Lipzen A."/>
            <person name="Lundell T."/>
            <person name="Morin E."/>
            <person name="Murat C."/>
            <person name="Sun H."/>
            <person name="Tunlid A."/>
            <person name="Henrissat B."/>
            <person name="Grigoriev I.V."/>
            <person name="Hibbett D.S."/>
            <person name="Martin F."/>
            <person name="Nordberg H.P."/>
            <person name="Cantor M.N."/>
            <person name="Hua S.X."/>
        </authorList>
    </citation>
    <scope>NUCLEOTIDE SEQUENCE [LARGE SCALE GENOMIC DNA]</scope>
    <source>
        <strain evidence="2 3">MUT 4182</strain>
    </source>
</reference>
<proteinExistence type="predicted"/>
<dbReference type="Proteomes" id="UP000054248">
    <property type="component" value="Unassembled WGS sequence"/>
</dbReference>
<protein>
    <submittedName>
        <fullName evidence="2">Uncharacterized protein</fullName>
    </submittedName>
</protein>
<dbReference type="AlphaFoldDB" id="A0A0C3Q7A9"/>
<evidence type="ECO:0000313" key="3">
    <source>
        <dbReference type="Proteomes" id="UP000054248"/>
    </source>
</evidence>
<keyword evidence="3" id="KW-1185">Reference proteome</keyword>
<feature type="region of interest" description="Disordered" evidence="1">
    <location>
        <begin position="1"/>
        <end position="21"/>
    </location>
</feature>
<organism evidence="2 3">
    <name type="scientific">Tulasnella calospora MUT 4182</name>
    <dbReference type="NCBI Taxonomy" id="1051891"/>
    <lineage>
        <taxon>Eukaryota</taxon>
        <taxon>Fungi</taxon>
        <taxon>Dikarya</taxon>
        <taxon>Basidiomycota</taxon>
        <taxon>Agaricomycotina</taxon>
        <taxon>Agaricomycetes</taxon>
        <taxon>Cantharellales</taxon>
        <taxon>Tulasnellaceae</taxon>
        <taxon>Tulasnella</taxon>
    </lineage>
</organism>
<sequence length="100" mass="11320">MRSRPGGRGSSTDPPLLPFEAAKEDNQRLAYRDVRESIVATCETLDQNVIGHRLWGPSPHRTRTPCFSFVSFANTAQYSLLPHGRIKARPYRRSSSPTRH</sequence>
<dbReference type="HOGENOM" id="CLU_2308150_0_0_1"/>
<dbReference type="EMBL" id="KN823225">
    <property type="protein sequence ID" value="KIO19374.1"/>
    <property type="molecule type" value="Genomic_DNA"/>
</dbReference>
<gene>
    <name evidence="2" type="ORF">M407DRAFT_246184</name>
</gene>
<evidence type="ECO:0000313" key="2">
    <source>
        <dbReference type="EMBL" id="KIO19374.1"/>
    </source>
</evidence>
<name>A0A0C3Q7A9_9AGAM</name>